<sequence>MDDPDEQRSSHNNLDEIQHELSESDSASCNSISNPYYDGPIGDETEGSSEGTQPLERRGSSRSVHLKQPIKNNEVVIVALDLGYFKTCIGFLRLTQLILTSVTLMCLVLSGHKEGGLLLLPLSWHFRIMLFVLVLTFLVSLVSLVASVTTLTAMFAIEWNFVDMVLYSVFAFLYLVGTSLVASAFDFYQKMKTNVSNQTVQQLMVVVILGYICMAVYGMTALVSYRQWRLQYRLYQRRKLLEEDEIDL</sequence>
<evidence type="ECO:0000256" key="6">
    <source>
        <dbReference type="SAM" id="MobiDB-lite"/>
    </source>
</evidence>
<comment type="subcellular location">
    <subcellularLocation>
        <location evidence="1">Membrane</location>
        <topology evidence="1">Multi-pass membrane protein</topology>
    </subcellularLocation>
</comment>
<evidence type="ECO:0000313" key="10">
    <source>
        <dbReference type="Proteomes" id="UP000245119"/>
    </source>
</evidence>
<evidence type="ECO:0000256" key="5">
    <source>
        <dbReference type="PROSITE-ProRule" id="PRU00581"/>
    </source>
</evidence>
<feature type="region of interest" description="Disordered" evidence="6">
    <location>
        <begin position="1"/>
        <end position="64"/>
    </location>
</feature>
<proteinExistence type="predicted"/>
<feature type="compositionally biased region" description="Basic and acidic residues" evidence="6">
    <location>
        <begin position="1"/>
        <end position="22"/>
    </location>
</feature>
<feature type="compositionally biased region" description="Polar residues" evidence="6">
    <location>
        <begin position="24"/>
        <end position="34"/>
    </location>
</feature>
<dbReference type="AlphaFoldDB" id="A0A2T7NHZ8"/>
<dbReference type="GO" id="GO:0016020">
    <property type="term" value="C:membrane"/>
    <property type="evidence" value="ECO:0007669"/>
    <property type="project" value="UniProtKB-SubCell"/>
</dbReference>
<comment type="caution">
    <text evidence="9">The sequence shown here is derived from an EMBL/GenBank/DDBJ whole genome shotgun (WGS) entry which is preliminary data.</text>
</comment>
<gene>
    <name evidence="9" type="ORF">C0Q70_18955</name>
</gene>
<dbReference type="InterPro" id="IPR050578">
    <property type="entry name" value="MARVEL-CKLF_proteins"/>
</dbReference>
<keyword evidence="2 5" id="KW-0812">Transmembrane</keyword>
<dbReference type="Proteomes" id="UP000245119">
    <property type="component" value="Linkage Group LG12"/>
</dbReference>
<dbReference type="PANTHER" id="PTHR22776">
    <property type="entry name" value="MARVEL-CONTAINING POTENTIAL LIPID RAFT-ASSOCIATED PROTEIN"/>
    <property type="match status" value="1"/>
</dbReference>
<keyword evidence="10" id="KW-1185">Reference proteome</keyword>
<evidence type="ECO:0000256" key="1">
    <source>
        <dbReference type="ARBA" id="ARBA00004141"/>
    </source>
</evidence>
<evidence type="ECO:0000256" key="7">
    <source>
        <dbReference type="SAM" id="Phobius"/>
    </source>
</evidence>
<evidence type="ECO:0000256" key="2">
    <source>
        <dbReference type="ARBA" id="ARBA00022692"/>
    </source>
</evidence>
<feature type="transmembrane region" description="Helical" evidence="7">
    <location>
        <begin position="91"/>
        <end position="112"/>
    </location>
</feature>
<dbReference type="OrthoDB" id="6347385at2759"/>
<keyword evidence="3 7" id="KW-1133">Transmembrane helix</keyword>
<organism evidence="9 10">
    <name type="scientific">Pomacea canaliculata</name>
    <name type="common">Golden apple snail</name>
    <dbReference type="NCBI Taxonomy" id="400727"/>
    <lineage>
        <taxon>Eukaryota</taxon>
        <taxon>Metazoa</taxon>
        <taxon>Spiralia</taxon>
        <taxon>Lophotrochozoa</taxon>
        <taxon>Mollusca</taxon>
        <taxon>Gastropoda</taxon>
        <taxon>Caenogastropoda</taxon>
        <taxon>Architaenioglossa</taxon>
        <taxon>Ampullarioidea</taxon>
        <taxon>Ampullariidae</taxon>
        <taxon>Pomacea</taxon>
    </lineage>
</organism>
<accession>A0A2T7NHZ8</accession>
<protein>
    <recommendedName>
        <fullName evidence="8">MARVEL domain-containing protein</fullName>
    </recommendedName>
</protein>
<feature type="transmembrane region" description="Helical" evidence="7">
    <location>
        <begin position="205"/>
        <end position="225"/>
    </location>
</feature>
<feature type="domain" description="MARVEL" evidence="8">
    <location>
        <begin position="84"/>
        <end position="229"/>
    </location>
</feature>
<dbReference type="PROSITE" id="PS51225">
    <property type="entry name" value="MARVEL"/>
    <property type="match status" value="1"/>
</dbReference>
<evidence type="ECO:0000313" key="9">
    <source>
        <dbReference type="EMBL" id="PVD20794.1"/>
    </source>
</evidence>
<name>A0A2T7NHZ8_POMCA</name>
<dbReference type="EMBL" id="PZQS01000012">
    <property type="protein sequence ID" value="PVD20794.1"/>
    <property type="molecule type" value="Genomic_DNA"/>
</dbReference>
<dbReference type="InterPro" id="IPR008253">
    <property type="entry name" value="Marvel"/>
</dbReference>
<feature type="transmembrane region" description="Helical" evidence="7">
    <location>
        <begin position="164"/>
        <end position="185"/>
    </location>
</feature>
<dbReference type="OMA" id="ELRIFIF"/>
<keyword evidence="4 5" id="KW-0472">Membrane</keyword>
<feature type="transmembrane region" description="Helical" evidence="7">
    <location>
        <begin position="124"/>
        <end position="157"/>
    </location>
</feature>
<evidence type="ECO:0000256" key="3">
    <source>
        <dbReference type="ARBA" id="ARBA00022989"/>
    </source>
</evidence>
<evidence type="ECO:0000256" key="4">
    <source>
        <dbReference type="ARBA" id="ARBA00023136"/>
    </source>
</evidence>
<dbReference type="PANTHER" id="PTHR22776:SF49">
    <property type="entry name" value="MARVEL DOMAIN-CONTAINING PROTEIN"/>
    <property type="match status" value="1"/>
</dbReference>
<reference evidence="9 10" key="1">
    <citation type="submission" date="2018-04" db="EMBL/GenBank/DDBJ databases">
        <title>The genome of golden apple snail Pomacea canaliculata provides insight into stress tolerance and invasive adaptation.</title>
        <authorList>
            <person name="Liu C."/>
            <person name="Liu B."/>
            <person name="Ren Y."/>
            <person name="Zhang Y."/>
            <person name="Wang H."/>
            <person name="Li S."/>
            <person name="Jiang F."/>
            <person name="Yin L."/>
            <person name="Zhang G."/>
            <person name="Qian W."/>
            <person name="Fan W."/>
        </authorList>
    </citation>
    <scope>NUCLEOTIDE SEQUENCE [LARGE SCALE GENOMIC DNA]</scope>
    <source>
        <strain evidence="9">SZHN2017</strain>
        <tissue evidence="9">Muscle</tissue>
    </source>
</reference>
<dbReference type="Pfam" id="PF01284">
    <property type="entry name" value="MARVEL"/>
    <property type="match status" value="1"/>
</dbReference>
<evidence type="ECO:0000259" key="8">
    <source>
        <dbReference type="PROSITE" id="PS51225"/>
    </source>
</evidence>